<dbReference type="GO" id="GO:0005634">
    <property type="term" value="C:nucleus"/>
    <property type="evidence" value="ECO:0007669"/>
    <property type="project" value="TreeGrafter"/>
</dbReference>
<dbReference type="Pfam" id="PF13426">
    <property type="entry name" value="PAS_9"/>
    <property type="match status" value="1"/>
</dbReference>
<accession>A0A8K0STF9</accession>
<feature type="compositionally biased region" description="Basic residues" evidence="4">
    <location>
        <begin position="1"/>
        <end position="23"/>
    </location>
</feature>
<feature type="region of interest" description="Disordered" evidence="4">
    <location>
        <begin position="83"/>
        <end position="104"/>
    </location>
</feature>
<dbReference type="InterPro" id="IPR035965">
    <property type="entry name" value="PAS-like_dom_sf"/>
</dbReference>
<dbReference type="EMBL" id="JAGPNK010000004">
    <property type="protein sequence ID" value="KAH7322598.1"/>
    <property type="molecule type" value="Genomic_DNA"/>
</dbReference>
<feature type="region of interest" description="Disordered" evidence="4">
    <location>
        <begin position="666"/>
        <end position="689"/>
    </location>
</feature>
<dbReference type="PANTHER" id="PTHR47429:SF9">
    <property type="entry name" value="PAS DOMAIN-CONTAINING PROTEIN"/>
    <property type="match status" value="1"/>
</dbReference>
<gene>
    <name evidence="6" type="ORF">B0I35DRAFT_370957</name>
</gene>
<feature type="region of interest" description="Disordered" evidence="4">
    <location>
        <begin position="1"/>
        <end position="45"/>
    </location>
</feature>
<evidence type="ECO:0000313" key="7">
    <source>
        <dbReference type="Proteomes" id="UP000813444"/>
    </source>
</evidence>
<evidence type="ECO:0000256" key="2">
    <source>
        <dbReference type="ARBA" id="ARBA00022643"/>
    </source>
</evidence>
<protein>
    <recommendedName>
        <fullName evidence="5">PAS domain-containing protein</fullName>
    </recommendedName>
</protein>
<dbReference type="Proteomes" id="UP000813444">
    <property type="component" value="Unassembled WGS sequence"/>
</dbReference>
<dbReference type="InterPro" id="IPR000014">
    <property type="entry name" value="PAS"/>
</dbReference>
<evidence type="ECO:0000256" key="3">
    <source>
        <dbReference type="ARBA" id="ARBA00022991"/>
    </source>
</evidence>
<dbReference type="SUPFAM" id="SSF55785">
    <property type="entry name" value="PYP-like sensor domain (PAS domain)"/>
    <property type="match status" value="1"/>
</dbReference>
<organism evidence="6 7">
    <name type="scientific">Stachybotrys elegans</name>
    <dbReference type="NCBI Taxonomy" id="80388"/>
    <lineage>
        <taxon>Eukaryota</taxon>
        <taxon>Fungi</taxon>
        <taxon>Dikarya</taxon>
        <taxon>Ascomycota</taxon>
        <taxon>Pezizomycotina</taxon>
        <taxon>Sordariomycetes</taxon>
        <taxon>Hypocreomycetidae</taxon>
        <taxon>Hypocreales</taxon>
        <taxon>Stachybotryaceae</taxon>
        <taxon>Stachybotrys</taxon>
    </lineage>
</organism>
<evidence type="ECO:0000313" key="6">
    <source>
        <dbReference type="EMBL" id="KAH7322598.1"/>
    </source>
</evidence>
<keyword evidence="1" id="KW-0285">Flavoprotein</keyword>
<dbReference type="AlphaFoldDB" id="A0A8K0STF9"/>
<feature type="domain" description="PAS" evidence="5">
    <location>
        <begin position="346"/>
        <end position="442"/>
    </location>
</feature>
<dbReference type="Gene3D" id="3.30.450.20">
    <property type="entry name" value="PAS domain"/>
    <property type="match status" value="1"/>
</dbReference>
<dbReference type="PANTHER" id="PTHR47429">
    <property type="entry name" value="PROTEIN TWIN LOV 1"/>
    <property type="match status" value="1"/>
</dbReference>
<evidence type="ECO:0000256" key="4">
    <source>
        <dbReference type="SAM" id="MobiDB-lite"/>
    </source>
</evidence>
<evidence type="ECO:0000256" key="1">
    <source>
        <dbReference type="ARBA" id="ARBA00022630"/>
    </source>
</evidence>
<evidence type="ECO:0000259" key="5">
    <source>
        <dbReference type="Pfam" id="PF13426"/>
    </source>
</evidence>
<proteinExistence type="predicted"/>
<feature type="region of interest" description="Disordered" evidence="4">
    <location>
        <begin position="142"/>
        <end position="167"/>
    </location>
</feature>
<keyword evidence="3" id="KW-0157">Chromophore</keyword>
<reference evidence="6" key="1">
    <citation type="journal article" date="2021" name="Nat. Commun.">
        <title>Genetic determinants of endophytism in the Arabidopsis root mycobiome.</title>
        <authorList>
            <person name="Mesny F."/>
            <person name="Miyauchi S."/>
            <person name="Thiergart T."/>
            <person name="Pickel B."/>
            <person name="Atanasova L."/>
            <person name="Karlsson M."/>
            <person name="Huettel B."/>
            <person name="Barry K.W."/>
            <person name="Haridas S."/>
            <person name="Chen C."/>
            <person name="Bauer D."/>
            <person name="Andreopoulos W."/>
            <person name="Pangilinan J."/>
            <person name="LaButti K."/>
            <person name="Riley R."/>
            <person name="Lipzen A."/>
            <person name="Clum A."/>
            <person name="Drula E."/>
            <person name="Henrissat B."/>
            <person name="Kohler A."/>
            <person name="Grigoriev I.V."/>
            <person name="Martin F.M."/>
            <person name="Hacquard S."/>
        </authorList>
    </citation>
    <scope>NUCLEOTIDE SEQUENCE</scope>
    <source>
        <strain evidence="6">MPI-CAGE-CH-0235</strain>
    </source>
</reference>
<name>A0A8K0STF9_9HYPO</name>
<comment type="caution">
    <text evidence="6">The sequence shown here is derived from an EMBL/GenBank/DDBJ whole genome shotgun (WGS) entry which is preliminary data.</text>
</comment>
<keyword evidence="2" id="KW-0288">FMN</keyword>
<sequence>MPHTHSRDKHHRDSRTHSRKKGVHALSAFDASGDSGSEPAAAPSIPLGSHDGAACLIEQIAFDPAFRNQELPKGKSKMQNMYPLPGPRSSSMKPLTSKESHQWALPRHDGDAASLDAGSELQIRPRSSSTISNSATSVHSRSFTPSRVLSSTASSHEPSILPGLQVTDQDGLKPLTEEEFDPASFDLVVPVNPTVKPYSLETQSKLLFSIKHLAVIFQDPSLLQRFTNFLHAFRPRSVPLLLYYLDAVKALQAIEYASALSANLDVIPGLDFTADKVTDITAQALREKADKAFETMANNDLPAFITQTYIQTVSVTVKRRIANTLPPQLREQSEGLAEVFCLTDPSRPDNPIVFASEEFHRTTQYGMNHVLGRNCRFLQGPNTNPFSVKRIREKLDAGQEHCETFLNYRRDGSPFMNLLMLAPLLDSRGVVRYHIGAQVDVSGLVKSCAGLESLARLMDQENNNQADKTRYEKEQPIKEKDTADEFRRLAEKFSLSELKTVRDSGGLLYRTQQEDVTYAESVHNWHRPRLLISDDATIERRDSDPILQTLDVNTNGRLSGVYENYLLIRPYPNLRVLFASPSLRVPGMLQSHFMDRIGGSSMVRDTIAQAFAEGNGITAKVRWTTRRTDEDRGRPRWIHCTPLLGLNETVGVWMVVLVDEESDAFGRSQRKEAPPVRYPVNQKSMEDDQMSLGNFAEAHRAYDEYE</sequence>
<dbReference type="OrthoDB" id="447251at2759"/>
<feature type="compositionally biased region" description="Polar residues" evidence="4">
    <location>
        <begin position="142"/>
        <end position="157"/>
    </location>
</feature>
<keyword evidence="7" id="KW-1185">Reference proteome</keyword>